<dbReference type="Proteomes" id="UP001396334">
    <property type="component" value="Unassembled WGS sequence"/>
</dbReference>
<gene>
    <name evidence="1" type="ORF">V6N11_083640</name>
</gene>
<organism evidence="1 2">
    <name type="scientific">Hibiscus sabdariffa</name>
    <name type="common">roselle</name>
    <dbReference type="NCBI Taxonomy" id="183260"/>
    <lineage>
        <taxon>Eukaryota</taxon>
        <taxon>Viridiplantae</taxon>
        <taxon>Streptophyta</taxon>
        <taxon>Embryophyta</taxon>
        <taxon>Tracheophyta</taxon>
        <taxon>Spermatophyta</taxon>
        <taxon>Magnoliopsida</taxon>
        <taxon>eudicotyledons</taxon>
        <taxon>Gunneridae</taxon>
        <taxon>Pentapetalae</taxon>
        <taxon>rosids</taxon>
        <taxon>malvids</taxon>
        <taxon>Malvales</taxon>
        <taxon>Malvaceae</taxon>
        <taxon>Malvoideae</taxon>
        <taxon>Hibiscus</taxon>
    </lineage>
</organism>
<comment type="caution">
    <text evidence="1">The sequence shown here is derived from an EMBL/GenBank/DDBJ whole genome shotgun (WGS) entry which is preliminary data.</text>
</comment>
<proteinExistence type="predicted"/>
<sequence>MYGCMKRMKNLICLSPQILVLKVLRGPLVLEILYLSSNVQVPAAPSTSVIANSSSTIASLCMLRVYLRTYALEQMVQAASSSTGLWTIKRVEQTLQDLGTCKFLCVCEATRVSHKI</sequence>
<protein>
    <submittedName>
        <fullName evidence="1">Uncharacterized protein</fullName>
    </submittedName>
</protein>
<dbReference type="EMBL" id="JBBPBN010000041">
    <property type="protein sequence ID" value="KAK8998249.1"/>
    <property type="molecule type" value="Genomic_DNA"/>
</dbReference>
<evidence type="ECO:0000313" key="1">
    <source>
        <dbReference type="EMBL" id="KAK8998249.1"/>
    </source>
</evidence>
<keyword evidence="2" id="KW-1185">Reference proteome</keyword>
<evidence type="ECO:0000313" key="2">
    <source>
        <dbReference type="Proteomes" id="UP001396334"/>
    </source>
</evidence>
<name>A0ABR2QC78_9ROSI</name>
<accession>A0ABR2QC78</accession>
<reference evidence="1 2" key="1">
    <citation type="journal article" date="2024" name="G3 (Bethesda)">
        <title>Genome assembly of Hibiscus sabdariffa L. provides insights into metabolisms of medicinal natural products.</title>
        <authorList>
            <person name="Kim T."/>
        </authorList>
    </citation>
    <scope>NUCLEOTIDE SEQUENCE [LARGE SCALE GENOMIC DNA]</scope>
    <source>
        <strain evidence="1">TK-2024</strain>
        <tissue evidence="1">Old leaves</tissue>
    </source>
</reference>